<feature type="chain" id="PRO_5020031067" description="Secreted protein" evidence="2">
    <location>
        <begin position="25"/>
        <end position="72"/>
    </location>
</feature>
<keyword evidence="1" id="KW-0472">Membrane</keyword>
<keyword evidence="2" id="KW-0732">Signal</keyword>
<reference evidence="3" key="1">
    <citation type="submission" date="2019-04" db="EMBL/GenBank/DDBJ databases">
        <title>An insight into the mialome of Ixodes scapularis.</title>
        <authorList>
            <person name="Ribeiro J.M."/>
            <person name="Mather T.N."/>
            <person name="Karim S."/>
        </authorList>
    </citation>
    <scope>NUCLEOTIDE SEQUENCE</scope>
</reference>
<evidence type="ECO:0000256" key="1">
    <source>
        <dbReference type="SAM" id="Phobius"/>
    </source>
</evidence>
<evidence type="ECO:0000256" key="2">
    <source>
        <dbReference type="SAM" id="SignalP"/>
    </source>
</evidence>
<name>A0A4D5RDX2_IXOSC</name>
<keyword evidence="1" id="KW-1133">Transmembrane helix</keyword>
<keyword evidence="1" id="KW-0812">Transmembrane</keyword>
<feature type="signal peptide" evidence="2">
    <location>
        <begin position="1"/>
        <end position="24"/>
    </location>
</feature>
<evidence type="ECO:0008006" key="4">
    <source>
        <dbReference type="Google" id="ProtNLM"/>
    </source>
</evidence>
<proteinExistence type="predicted"/>
<sequence>MCTIRSGALFFFLVIHCVPAISNATGLFAKERRPVLLFSFLFVFVVFLSHVKAMVQCYLMRRDRYGLTRRIG</sequence>
<protein>
    <recommendedName>
        <fullName evidence="4">Secreted protein</fullName>
    </recommendedName>
</protein>
<evidence type="ECO:0000313" key="3">
    <source>
        <dbReference type="EMBL" id="MOY34721.1"/>
    </source>
</evidence>
<organism evidence="3">
    <name type="scientific">Ixodes scapularis</name>
    <name type="common">Black-legged tick</name>
    <name type="synonym">Deer tick</name>
    <dbReference type="NCBI Taxonomy" id="6945"/>
    <lineage>
        <taxon>Eukaryota</taxon>
        <taxon>Metazoa</taxon>
        <taxon>Ecdysozoa</taxon>
        <taxon>Arthropoda</taxon>
        <taxon>Chelicerata</taxon>
        <taxon>Arachnida</taxon>
        <taxon>Acari</taxon>
        <taxon>Parasitiformes</taxon>
        <taxon>Ixodida</taxon>
        <taxon>Ixodoidea</taxon>
        <taxon>Ixodidae</taxon>
        <taxon>Ixodinae</taxon>
        <taxon>Ixodes</taxon>
    </lineage>
</organism>
<dbReference type="AlphaFoldDB" id="A0A4D5RDX2"/>
<feature type="transmembrane region" description="Helical" evidence="1">
    <location>
        <begin position="34"/>
        <end position="55"/>
    </location>
</feature>
<accession>A0A4D5RDX2</accession>
<dbReference type="EMBL" id="GHJT01000750">
    <property type="protein sequence ID" value="MOY34721.1"/>
    <property type="molecule type" value="Transcribed_RNA"/>
</dbReference>